<dbReference type="AlphaFoldDB" id="A0A7J5P1A4"/>
<keyword evidence="4" id="KW-0288">FMN</keyword>
<accession>A0A7J5P1A4</accession>
<reference evidence="7 8" key="1">
    <citation type="journal article" date="2019" name="Nat. Med.">
        <title>A library of human gut bacterial isolates paired with longitudinal multiomics data enables mechanistic microbiome research.</title>
        <authorList>
            <person name="Poyet M."/>
            <person name="Groussin M."/>
            <person name="Gibbons S.M."/>
            <person name="Avila-Pacheco J."/>
            <person name="Jiang X."/>
            <person name="Kearney S.M."/>
            <person name="Perrotta A.R."/>
            <person name="Berdy B."/>
            <person name="Zhao S."/>
            <person name="Lieberman T.D."/>
            <person name="Swanson P.K."/>
            <person name="Smith M."/>
            <person name="Roesemann S."/>
            <person name="Alexander J.E."/>
            <person name="Rich S.A."/>
            <person name="Livny J."/>
            <person name="Vlamakis H."/>
            <person name="Clish C."/>
            <person name="Bullock K."/>
            <person name="Deik A."/>
            <person name="Scott J."/>
            <person name="Pierce K.A."/>
            <person name="Xavier R.J."/>
            <person name="Alm E.J."/>
        </authorList>
    </citation>
    <scope>NUCLEOTIDE SEQUENCE [LARGE SCALE GENOMIC DNA]</scope>
    <source>
        <strain evidence="7 8">BIOML-A74</strain>
    </source>
</reference>
<dbReference type="RefSeq" id="WP_151923369.1">
    <property type="nucleotide sequence ID" value="NZ_CP103094.1"/>
</dbReference>
<dbReference type="InterPro" id="IPR000415">
    <property type="entry name" value="Nitroreductase-like"/>
</dbReference>
<protein>
    <submittedName>
        <fullName evidence="7">Nitroreductase</fullName>
    </submittedName>
</protein>
<evidence type="ECO:0000256" key="2">
    <source>
        <dbReference type="ARBA" id="ARBA00007118"/>
    </source>
</evidence>
<dbReference type="PANTHER" id="PTHR43673">
    <property type="entry name" value="NAD(P)H NITROREDUCTASE YDGI-RELATED"/>
    <property type="match status" value="1"/>
</dbReference>
<dbReference type="CDD" id="cd02062">
    <property type="entry name" value="Nitro_FMN_reductase"/>
    <property type="match status" value="1"/>
</dbReference>
<evidence type="ECO:0000259" key="6">
    <source>
        <dbReference type="Pfam" id="PF00881"/>
    </source>
</evidence>
<dbReference type="SUPFAM" id="SSF55469">
    <property type="entry name" value="FMN-dependent nitroreductase-like"/>
    <property type="match status" value="1"/>
</dbReference>
<evidence type="ECO:0000256" key="3">
    <source>
        <dbReference type="ARBA" id="ARBA00022630"/>
    </source>
</evidence>
<comment type="similarity">
    <text evidence="2">Belongs to the nitroreductase family.</text>
</comment>
<dbReference type="PANTHER" id="PTHR43673:SF2">
    <property type="entry name" value="NITROREDUCTASE"/>
    <property type="match status" value="1"/>
</dbReference>
<evidence type="ECO:0000256" key="1">
    <source>
        <dbReference type="ARBA" id="ARBA00001917"/>
    </source>
</evidence>
<dbReference type="Gene3D" id="3.40.109.10">
    <property type="entry name" value="NADH Oxidase"/>
    <property type="match status" value="1"/>
</dbReference>
<keyword evidence="8" id="KW-1185">Reference proteome</keyword>
<proteinExistence type="inferred from homology"/>
<name>A0A7J5P1A4_9BACE</name>
<sequence length="328" mass="37504">MKEKLKSAIKGNPFIVWLRILFDKIGESFSLTLYSGSTNQTKDIFKKQAELQIRIHALEKGMSIGTVKVGFGKEKAFAIIKDLVNLLKRGGAKQFVVESVSVLQKYVEFNKNMGADMTEVERYLHKLCSCYDIQIMDVGGIYNLSLKEISSKLKSPFDEFSQLRFSVRDFGTSPLNIEHVYAALRLCERTPSACNRQSWRLHVYTENKLVAKMFKLQGGSKGFNEQMQCAILICGDLRNYGFYEQNLPFVDGGIYAMNLLYALHYYGVATIPLTMGHKRRITKKIKQEMHLPNHEVPVLLIGVGTFKDNYKVAVSHRYSYCEYVKLNQ</sequence>
<feature type="domain" description="Nitroreductase" evidence="6">
    <location>
        <begin position="164"/>
        <end position="214"/>
    </location>
</feature>
<dbReference type="Proteomes" id="UP000435059">
    <property type="component" value="Unassembled WGS sequence"/>
</dbReference>
<dbReference type="Pfam" id="PF00881">
    <property type="entry name" value="Nitroreductase"/>
    <property type="match status" value="1"/>
</dbReference>
<dbReference type="InterPro" id="IPR029479">
    <property type="entry name" value="Nitroreductase"/>
</dbReference>
<evidence type="ECO:0000256" key="5">
    <source>
        <dbReference type="ARBA" id="ARBA00023002"/>
    </source>
</evidence>
<evidence type="ECO:0000313" key="8">
    <source>
        <dbReference type="Proteomes" id="UP000435059"/>
    </source>
</evidence>
<evidence type="ECO:0000256" key="4">
    <source>
        <dbReference type="ARBA" id="ARBA00022643"/>
    </source>
</evidence>
<gene>
    <name evidence="7" type="ORF">GA574_14285</name>
</gene>
<comment type="caution">
    <text evidence="7">The sequence shown here is derived from an EMBL/GenBank/DDBJ whole genome shotgun (WGS) entry which is preliminary data.</text>
</comment>
<evidence type="ECO:0000313" key="7">
    <source>
        <dbReference type="EMBL" id="KAB6086772.1"/>
    </source>
</evidence>
<organism evidence="7 8">
    <name type="scientific">Bacteroides xylanisolvens</name>
    <dbReference type="NCBI Taxonomy" id="371601"/>
    <lineage>
        <taxon>Bacteria</taxon>
        <taxon>Pseudomonadati</taxon>
        <taxon>Bacteroidota</taxon>
        <taxon>Bacteroidia</taxon>
        <taxon>Bacteroidales</taxon>
        <taxon>Bacteroidaceae</taxon>
        <taxon>Bacteroides</taxon>
    </lineage>
</organism>
<keyword evidence="5" id="KW-0560">Oxidoreductase</keyword>
<keyword evidence="3" id="KW-0285">Flavoprotein</keyword>
<comment type="cofactor">
    <cofactor evidence="1">
        <name>FMN</name>
        <dbReference type="ChEBI" id="CHEBI:58210"/>
    </cofactor>
</comment>
<dbReference type="GO" id="GO:0016491">
    <property type="term" value="F:oxidoreductase activity"/>
    <property type="evidence" value="ECO:0007669"/>
    <property type="project" value="UniProtKB-KW"/>
</dbReference>
<dbReference type="EMBL" id="WDES01000023">
    <property type="protein sequence ID" value="KAB6086772.1"/>
    <property type="molecule type" value="Genomic_DNA"/>
</dbReference>